<evidence type="ECO:0000256" key="1">
    <source>
        <dbReference type="SAM" id="MobiDB-lite"/>
    </source>
</evidence>
<evidence type="ECO:0000313" key="2">
    <source>
        <dbReference type="EMBL" id="AVK75617.1"/>
    </source>
</evidence>
<dbReference type="Proteomes" id="UP000249287">
    <property type="component" value="Segment"/>
</dbReference>
<feature type="region of interest" description="Disordered" evidence="1">
    <location>
        <begin position="1"/>
        <end position="46"/>
    </location>
</feature>
<protein>
    <recommendedName>
        <fullName evidence="3">F-box incomplete domain containing protein</fullName>
    </recommendedName>
</protein>
<gene>
    <name evidence="2" type="ORF">pneo_cds_10</name>
</gene>
<sequence>MNRPKWGWGEKEKKRVPTPRKRERPTQRRRCISADRRQTKGNKRIGPIFFRKKIMTSQSDPPERRDDGAFHRMPPEVVAHVVSFLDRADHASCRLASPLFCIDNGVDLAARTYAQRPNDLAASSTAPVDAIAAAFARWGRRPDMGTIAAVSTRNRADTVRWALDAVESHVRAALACIDSADSHATRETERPARAVDARLLRADGCAGLVRALTDAISAGSVAVVNVLVGESWLLARPRTCLQEADILADAIATAPLEGVAAAVDAFCRRGWDQPPSAVLGVAVFYAMSARRTDVATWLHARPEIRRRDGRCACERVSGERAFRTCRVDWLSWLDDVQCRGRYRVGDDTVPLAVRTADADLVRWAVAAGRAAGIDIGVHDTTLAKAMRDGAYKALCALDETGVAPFASWPSLLLGVANACIGLAEVRHIYNRGGPYNVEVLARAACGGRTDVLDYLLAEDGPATEEDATAVAGDLGRLLTPEGRGWRWESAARGLQWLRDRGYAPPAAAQDTSAR</sequence>
<accession>A0A2U7UAZ3</accession>
<dbReference type="GeneID" id="36842330"/>
<proteinExistence type="predicted"/>
<dbReference type="RefSeq" id="YP_009481620.1">
    <property type="nucleotide sequence ID" value="NC_037666.1"/>
</dbReference>
<feature type="compositionally biased region" description="Basic residues" evidence="1">
    <location>
        <begin position="16"/>
        <end position="31"/>
    </location>
</feature>
<dbReference type="EMBL" id="MG011690">
    <property type="protein sequence ID" value="AVK75617.1"/>
    <property type="molecule type" value="Genomic_DNA"/>
</dbReference>
<dbReference type="KEGG" id="vg:36842330"/>
<organism evidence="2">
    <name type="scientific">Pandoravirus neocaledonia</name>
    <dbReference type="NCBI Taxonomy" id="2107708"/>
    <lineage>
        <taxon>Viruses</taxon>
        <taxon>Pandoravirus</taxon>
    </lineage>
</organism>
<reference evidence="2" key="1">
    <citation type="journal article" date="2018" name="Nat. Commun.">
        <title>Diversity and evolution of the emerging Pandoraviridae family.</title>
        <authorList>
            <person name="Legendre M."/>
            <person name="Fabre E."/>
            <person name="Poirot O."/>
            <person name="Jeudy S."/>
            <person name="Lartigue A."/>
            <person name="Alempic J.M."/>
            <person name="Beucher L."/>
            <person name="Philippe N."/>
            <person name="Bertaux L."/>
            <person name="Christo-Foroux E."/>
            <person name="Labadie K."/>
            <person name="Coute Y."/>
            <person name="Abergel C."/>
            <person name="Claverie J.M."/>
        </authorList>
    </citation>
    <scope>NUCLEOTIDE SEQUENCE [LARGE SCALE GENOMIC DNA]</scope>
    <source>
        <strain evidence="2">Neocaledonia</strain>
    </source>
</reference>
<evidence type="ECO:0008006" key="3">
    <source>
        <dbReference type="Google" id="ProtNLM"/>
    </source>
</evidence>
<name>A0A2U7UAZ3_9VIRU</name>